<feature type="compositionally biased region" description="Basic and acidic residues" evidence="1">
    <location>
        <begin position="92"/>
        <end position="109"/>
    </location>
</feature>
<feature type="region of interest" description="Disordered" evidence="1">
    <location>
        <begin position="83"/>
        <end position="113"/>
    </location>
</feature>
<gene>
    <name evidence="2" type="ORF">M407DRAFT_192387</name>
</gene>
<dbReference type="AlphaFoldDB" id="A0A0C3MIG7"/>
<dbReference type="Proteomes" id="UP000054248">
    <property type="component" value="Unassembled WGS sequence"/>
</dbReference>
<dbReference type="EMBL" id="KN822948">
    <property type="protein sequence ID" value="KIO33477.1"/>
    <property type="molecule type" value="Genomic_DNA"/>
</dbReference>
<reference evidence="3" key="2">
    <citation type="submission" date="2015-01" db="EMBL/GenBank/DDBJ databases">
        <title>Evolutionary Origins and Diversification of the Mycorrhizal Mutualists.</title>
        <authorList>
            <consortium name="DOE Joint Genome Institute"/>
            <consortium name="Mycorrhizal Genomics Consortium"/>
            <person name="Kohler A."/>
            <person name="Kuo A."/>
            <person name="Nagy L.G."/>
            <person name="Floudas D."/>
            <person name="Copeland A."/>
            <person name="Barry K.W."/>
            <person name="Cichocki N."/>
            <person name="Veneault-Fourrey C."/>
            <person name="LaButti K."/>
            <person name="Lindquist E.A."/>
            <person name="Lipzen A."/>
            <person name="Lundell T."/>
            <person name="Morin E."/>
            <person name="Murat C."/>
            <person name="Riley R."/>
            <person name="Ohm R."/>
            <person name="Sun H."/>
            <person name="Tunlid A."/>
            <person name="Henrissat B."/>
            <person name="Grigoriev I.V."/>
            <person name="Hibbett D.S."/>
            <person name="Martin F."/>
        </authorList>
    </citation>
    <scope>NUCLEOTIDE SEQUENCE [LARGE SCALE GENOMIC DNA]</scope>
    <source>
        <strain evidence="3">MUT 4182</strain>
    </source>
</reference>
<dbReference type="HOGENOM" id="CLU_1355548_0_0_1"/>
<evidence type="ECO:0000256" key="1">
    <source>
        <dbReference type="SAM" id="MobiDB-lite"/>
    </source>
</evidence>
<name>A0A0C3MIG7_9AGAM</name>
<keyword evidence="3" id="KW-1185">Reference proteome</keyword>
<evidence type="ECO:0000313" key="2">
    <source>
        <dbReference type="EMBL" id="KIO33477.1"/>
    </source>
</evidence>
<dbReference type="OrthoDB" id="10498450at2759"/>
<reference evidence="2 3" key="1">
    <citation type="submission" date="2014-04" db="EMBL/GenBank/DDBJ databases">
        <authorList>
            <consortium name="DOE Joint Genome Institute"/>
            <person name="Kuo A."/>
            <person name="Girlanda M."/>
            <person name="Perotto S."/>
            <person name="Kohler A."/>
            <person name="Nagy L.G."/>
            <person name="Floudas D."/>
            <person name="Copeland A."/>
            <person name="Barry K.W."/>
            <person name="Cichocki N."/>
            <person name="Veneault-Fourrey C."/>
            <person name="LaButti K."/>
            <person name="Lindquist E.A."/>
            <person name="Lipzen A."/>
            <person name="Lundell T."/>
            <person name="Morin E."/>
            <person name="Murat C."/>
            <person name="Sun H."/>
            <person name="Tunlid A."/>
            <person name="Henrissat B."/>
            <person name="Grigoriev I.V."/>
            <person name="Hibbett D.S."/>
            <person name="Martin F."/>
            <person name="Nordberg H.P."/>
            <person name="Cantor M.N."/>
            <person name="Hua S.X."/>
        </authorList>
    </citation>
    <scope>NUCLEOTIDE SEQUENCE [LARGE SCALE GENOMIC DNA]</scope>
    <source>
        <strain evidence="2 3">MUT 4182</strain>
    </source>
</reference>
<proteinExistence type="predicted"/>
<sequence>MRTFFAESQAVSVLQEQARAKGPQFDPLDGEVSDGIEIQPTRARLRVAIPPNYLSGLLVPAITPPSSADEFKDLPNAARGIRDSWDVGASEPETRFDQKETREHRRAPEPKSPAVVELETELEETKSTLQDIRMRGQLFQTQNDVLARQAERIKSACGLLVEGNLDYTSWRSVFDESSPLLQSHPLSRLRIGLDHFTSQLTR</sequence>
<protein>
    <submittedName>
        <fullName evidence="2">Uncharacterized protein</fullName>
    </submittedName>
</protein>
<accession>A0A0C3MIG7</accession>
<evidence type="ECO:0000313" key="3">
    <source>
        <dbReference type="Proteomes" id="UP000054248"/>
    </source>
</evidence>
<organism evidence="2 3">
    <name type="scientific">Tulasnella calospora MUT 4182</name>
    <dbReference type="NCBI Taxonomy" id="1051891"/>
    <lineage>
        <taxon>Eukaryota</taxon>
        <taxon>Fungi</taxon>
        <taxon>Dikarya</taxon>
        <taxon>Basidiomycota</taxon>
        <taxon>Agaricomycotina</taxon>
        <taxon>Agaricomycetes</taxon>
        <taxon>Cantharellales</taxon>
        <taxon>Tulasnellaceae</taxon>
        <taxon>Tulasnella</taxon>
    </lineage>
</organism>